<gene>
    <name evidence="2" type="ORF">Pan265_20900</name>
</gene>
<dbReference type="Proteomes" id="UP000320386">
    <property type="component" value="Chromosome"/>
</dbReference>
<dbReference type="InterPro" id="IPR032710">
    <property type="entry name" value="NTF2-like_dom_sf"/>
</dbReference>
<evidence type="ECO:0000259" key="1">
    <source>
        <dbReference type="Pfam" id="PF20409"/>
    </source>
</evidence>
<dbReference type="KEGG" id="mcad:Pan265_20900"/>
<accession>A0A518BZ30</accession>
<feature type="domain" description="SnoaL-like" evidence="1">
    <location>
        <begin position="10"/>
        <end position="127"/>
    </location>
</feature>
<protein>
    <submittedName>
        <fullName evidence="2">SnoaL-like domain protein</fullName>
    </submittedName>
</protein>
<dbReference type="SUPFAM" id="SSF54427">
    <property type="entry name" value="NTF2-like"/>
    <property type="match status" value="1"/>
</dbReference>
<name>A0A518BZ30_9BACT</name>
<reference evidence="2 3" key="1">
    <citation type="submission" date="2019-02" db="EMBL/GenBank/DDBJ databases">
        <title>Deep-cultivation of Planctomycetes and their phenomic and genomic characterization uncovers novel biology.</title>
        <authorList>
            <person name="Wiegand S."/>
            <person name="Jogler M."/>
            <person name="Boedeker C."/>
            <person name="Pinto D."/>
            <person name="Vollmers J."/>
            <person name="Rivas-Marin E."/>
            <person name="Kohn T."/>
            <person name="Peeters S.H."/>
            <person name="Heuer A."/>
            <person name="Rast P."/>
            <person name="Oberbeckmann S."/>
            <person name="Bunk B."/>
            <person name="Jeske O."/>
            <person name="Meyerdierks A."/>
            <person name="Storesund J.E."/>
            <person name="Kallscheuer N."/>
            <person name="Luecker S."/>
            <person name="Lage O.M."/>
            <person name="Pohl T."/>
            <person name="Merkel B.J."/>
            <person name="Hornburger P."/>
            <person name="Mueller R.-W."/>
            <person name="Bruemmer F."/>
            <person name="Labrenz M."/>
            <person name="Spormann A.M."/>
            <person name="Op den Camp H."/>
            <person name="Overmann J."/>
            <person name="Amann R."/>
            <person name="Jetten M.S.M."/>
            <person name="Mascher T."/>
            <person name="Medema M.H."/>
            <person name="Devos D.P."/>
            <person name="Kaster A.-K."/>
            <person name="Ovreas L."/>
            <person name="Rohde M."/>
            <person name="Galperin M.Y."/>
            <person name="Jogler C."/>
        </authorList>
    </citation>
    <scope>NUCLEOTIDE SEQUENCE [LARGE SCALE GENOMIC DNA]</scope>
    <source>
        <strain evidence="2 3">Pan265</strain>
    </source>
</reference>
<evidence type="ECO:0000313" key="3">
    <source>
        <dbReference type="Proteomes" id="UP000320386"/>
    </source>
</evidence>
<dbReference type="AlphaFoldDB" id="A0A518BZ30"/>
<dbReference type="RefSeq" id="WP_236254352.1">
    <property type="nucleotide sequence ID" value="NZ_CP036280.1"/>
</dbReference>
<evidence type="ECO:0000313" key="2">
    <source>
        <dbReference type="EMBL" id="QDU72226.1"/>
    </source>
</evidence>
<sequence length="130" mass="14665">MPEKMSQTMTVGRKLVELCNQGQFLQAINELYDDSIHAIEPCAMPGMDQDLKGIDAIRQKSQGWSDNHEVHSCAIKGPFPHGDRFALLMNIDVTPKAGPMANQRMQMEEVCLYTVANGKIVKEEFFYDTE</sequence>
<keyword evidence="3" id="KW-1185">Reference proteome</keyword>
<dbReference type="Gene3D" id="3.10.450.50">
    <property type="match status" value="1"/>
</dbReference>
<organism evidence="2 3">
    <name type="scientific">Mucisphaera calidilacus</name>
    <dbReference type="NCBI Taxonomy" id="2527982"/>
    <lineage>
        <taxon>Bacteria</taxon>
        <taxon>Pseudomonadati</taxon>
        <taxon>Planctomycetota</taxon>
        <taxon>Phycisphaerae</taxon>
        <taxon>Phycisphaerales</taxon>
        <taxon>Phycisphaeraceae</taxon>
        <taxon>Mucisphaera</taxon>
    </lineage>
</organism>
<proteinExistence type="predicted"/>
<dbReference type="EMBL" id="CP036280">
    <property type="protein sequence ID" value="QDU72226.1"/>
    <property type="molecule type" value="Genomic_DNA"/>
</dbReference>
<dbReference type="InterPro" id="IPR046860">
    <property type="entry name" value="SnoaL_5"/>
</dbReference>
<dbReference type="Pfam" id="PF20409">
    <property type="entry name" value="SnoaL_5"/>
    <property type="match status" value="1"/>
</dbReference>